<dbReference type="Pfam" id="PF05180">
    <property type="entry name" value="zf-DNL"/>
    <property type="match status" value="1"/>
</dbReference>
<keyword evidence="3" id="KW-0862">Zinc</keyword>
<evidence type="ECO:0000256" key="4">
    <source>
        <dbReference type="PROSITE-ProRule" id="PRU00834"/>
    </source>
</evidence>
<name>A0ABP1G7U4_9CHLO</name>
<comment type="caution">
    <text evidence="7">The sequence shown here is derived from an EMBL/GenBank/DDBJ whole genome shotgun (WGS) entry which is preliminary data.</text>
</comment>
<evidence type="ECO:0000259" key="6">
    <source>
        <dbReference type="PROSITE" id="PS51501"/>
    </source>
</evidence>
<protein>
    <submittedName>
        <fullName evidence="7">G10338 protein</fullName>
    </submittedName>
</protein>
<evidence type="ECO:0000313" key="8">
    <source>
        <dbReference type="Proteomes" id="UP001497392"/>
    </source>
</evidence>
<dbReference type="InterPro" id="IPR007853">
    <property type="entry name" value="Znf_DNL-typ"/>
</dbReference>
<evidence type="ECO:0000256" key="3">
    <source>
        <dbReference type="ARBA" id="ARBA00022833"/>
    </source>
</evidence>
<gene>
    <name evidence="7" type="primary">g10338</name>
    <name evidence="7" type="ORF">VP750_LOCUS9291</name>
</gene>
<proteinExistence type="predicted"/>
<dbReference type="PANTHER" id="PTHR20922:SF13">
    <property type="entry name" value="DNL-TYPE ZINC FINGER PROTEIN"/>
    <property type="match status" value="1"/>
</dbReference>
<evidence type="ECO:0000256" key="2">
    <source>
        <dbReference type="ARBA" id="ARBA00022771"/>
    </source>
</evidence>
<feature type="compositionally biased region" description="Basic and acidic residues" evidence="5">
    <location>
        <begin position="35"/>
        <end position="47"/>
    </location>
</feature>
<sequence length="166" mass="18333">MILRHLRRTAPSWQAQSEAMARWTVSGQYAAERGASEHAWHRSERPIRIVPGMEDANSESREQTTSPASSKDMMAVFTCTKCDTRSAKPFSKRAYEHGVVIVQCPGCKGRHLLADRLGWFGEDGSVEDILARHGQDVKKVTTRDDGTLELAMGDILGQSGDDSSQS</sequence>
<dbReference type="Proteomes" id="UP001497392">
    <property type="component" value="Unassembled WGS sequence"/>
</dbReference>
<keyword evidence="2 4" id="KW-0863">Zinc-finger</keyword>
<keyword evidence="8" id="KW-1185">Reference proteome</keyword>
<dbReference type="PANTHER" id="PTHR20922">
    <property type="entry name" value="DNL-TYPE ZINC FINGER PROTEIN"/>
    <property type="match status" value="1"/>
</dbReference>
<organism evidence="7 8">
    <name type="scientific">Coccomyxa viridis</name>
    <dbReference type="NCBI Taxonomy" id="1274662"/>
    <lineage>
        <taxon>Eukaryota</taxon>
        <taxon>Viridiplantae</taxon>
        <taxon>Chlorophyta</taxon>
        <taxon>core chlorophytes</taxon>
        <taxon>Trebouxiophyceae</taxon>
        <taxon>Trebouxiophyceae incertae sedis</taxon>
        <taxon>Coccomyxaceae</taxon>
        <taxon>Coccomyxa</taxon>
    </lineage>
</organism>
<feature type="domain" description="DNL-type" evidence="6">
    <location>
        <begin position="68"/>
        <end position="162"/>
    </location>
</feature>
<accession>A0ABP1G7U4</accession>
<evidence type="ECO:0000313" key="7">
    <source>
        <dbReference type="EMBL" id="CAL5227385.1"/>
    </source>
</evidence>
<evidence type="ECO:0000256" key="5">
    <source>
        <dbReference type="SAM" id="MobiDB-lite"/>
    </source>
</evidence>
<keyword evidence="1" id="KW-0479">Metal-binding</keyword>
<dbReference type="EMBL" id="CAXHTA020000017">
    <property type="protein sequence ID" value="CAL5227385.1"/>
    <property type="molecule type" value="Genomic_DNA"/>
</dbReference>
<evidence type="ECO:0000256" key="1">
    <source>
        <dbReference type="ARBA" id="ARBA00022723"/>
    </source>
</evidence>
<feature type="region of interest" description="Disordered" evidence="5">
    <location>
        <begin position="35"/>
        <end position="70"/>
    </location>
</feature>
<reference evidence="7 8" key="1">
    <citation type="submission" date="2024-06" db="EMBL/GenBank/DDBJ databases">
        <authorList>
            <person name="Kraege A."/>
            <person name="Thomma B."/>
        </authorList>
    </citation>
    <scope>NUCLEOTIDE SEQUENCE [LARGE SCALE GENOMIC DNA]</scope>
</reference>
<dbReference type="PROSITE" id="PS51501">
    <property type="entry name" value="ZF_DNL"/>
    <property type="match status" value="1"/>
</dbReference>
<dbReference type="InterPro" id="IPR024158">
    <property type="entry name" value="Mt_import_TIM15"/>
</dbReference>